<evidence type="ECO:0000313" key="3">
    <source>
        <dbReference type="Proteomes" id="UP001523392"/>
    </source>
</evidence>
<keyword evidence="1" id="KW-0472">Membrane</keyword>
<keyword evidence="3" id="KW-1185">Reference proteome</keyword>
<dbReference type="RefSeq" id="WP_252955825.1">
    <property type="nucleotide sequence ID" value="NZ_JAFIRR010000178.1"/>
</dbReference>
<proteinExistence type="predicted"/>
<dbReference type="Proteomes" id="UP001523392">
    <property type="component" value="Unassembled WGS sequence"/>
</dbReference>
<keyword evidence="1" id="KW-0812">Transmembrane</keyword>
<gene>
    <name evidence="2" type="ORF">JYK14_24020</name>
</gene>
<evidence type="ECO:0000313" key="2">
    <source>
        <dbReference type="EMBL" id="MCO6419204.1"/>
    </source>
</evidence>
<reference evidence="2 3" key="1">
    <citation type="submission" date="2021-12" db="EMBL/GenBank/DDBJ databases">
        <title>Siccirubricoccus leaddurans sp. nov., a high concentration Zn2+ tolerance bacterium.</title>
        <authorList>
            <person name="Cao Y."/>
        </authorList>
    </citation>
    <scope>NUCLEOTIDE SEQUENCE [LARGE SCALE GENOMIC DNA]</scope>
    <source>
        <strain evidence="2 3">KC 17139</strain>
    </source>
</reference>
<accession>A0ABT1DDE3</accession>
<comment type="caution">
    <text evidence="2">The sequence shown here is derived from an EMBL/GenBank/DDBJ whole genome shotgun (WGS) entry which is preliminary data.</text>
</comment>
<organism evidence="2 3">
    <name type="scientific">Siccirubricoccus soli</name>
    <dbReference type="NCBI Taxonomy" id="2899147"/>
    <lineage>
        <taxon>Bacteria</taxon>
        <taxon>Pseudomonadati</taxon>
        <taxon>Pseudomonadota</taxon>
        <taxon>Alphaproteobacteria</taxon>
        <taxon>Acetobacterales</taxon>
        <taxon>Roseomonadaceae</taxon>
        <taxon>Siccirubricoccus</taxon>
    </lineage>
</organism>
<feature type="transmembrane region" description="Helical" evidence="1">
    <location>
        <begin position="28"/>
        <end position="49"/>
    </location>
</feature>
<evidence type="ECO:0000256" key="1">
    <source>
        <dbReference type="SAM" id="Phobius"/>
    </source>
</evidence>
<sequence length="50" mass="5169">MNGIGIAALLIGRLRPPALPGGPLTGPLLRLGVMCAAQLALFLTVSWMAR</sequence>
<name>A0ABT1DDE3_9PROT</name>
<protein>
    <submittedName>
        <fullName evidence="2">Uncharacterized protein</fullName>
    </submittedName>
</protein>
<keyword evidence="1" id="KW-1133">Transmembrane helix</keyword>
<dbReference type="EMBL" id="JAFIRR010000178">
    <property type="protein sequence ID" value="MCO6419204.1"/>
    <property type="molecule type" value="Genomic_DNA"/>
</dbReference>